<feature type="region of interest" description="Disordered" evidence="1">
    <location>
        <begin position="213"/>
        <end position="234"/>
    </location>
</feature>
<accession>A0ABZ1EQC8</accession>
<keyword evidence="2" id="KW-0472">Membrane</keyword>
<keyword evidence="2" id="KW-1133">Transmembrane helix</keyword>
<protein>
    <recommendedName>
        <fullName evidence="5">Integral membrane protein</fullName>
    </recommendedName>
</protein>
<evidence type="ECO:0000313" key="4">
    <source>
        <dbReference type="Proteomes" id="UP001356428"/>
    </source>
</evidence>
<dbReference type="EMBL" id="CP109083">
    <property type="protein sequence ID" value="WSB06320.1"/>
    <property type="molecule type" value="Genomic_DNA"/>
</dbReference>
<feature type="region of interest" description="Disordered" evidence="1">
    <location>
        <begin position="1"/>
        <end position="31"/>
    </location>
</feature>
<feature type="transmembrane region" description="Helical" evidence="2">
    <location>
        <begin position="42"/>
        <end position="60"/>
    </location>
</feature>
<dbReference type="Proteomes" id="UP001356428">
    <property type="component" value="Chromosome"/>
</dbReference>
<organism evidence="3 4">
    <name type="scientific">Streptomyces cyaneofuscatus</name>
    <dbReference type="NCBI Taxonomy" id="66883"/>
    <lineage>
        <taxon>Bacteria</taxon>
        <taxon>Bacillati</taxon>
        <taxon>Actinomycetota</taxon>
        <taxon>Actinomycetes</taxon>
        <taxon>Kitasatosporales</taxon>
        <taxon>Streptomycetaceae</taxon>
        <taxon>Streptomyces</taxon>
    </lineage>
</organism>
<evidence type="ECO:0008006" key="5">
    <source>
        <dbReference type="Google" id="ProtNLM"/>
    </source>
</evidence>
<evidence type="ECO:0000256" key="2">
    <source>
        <dbReference type="SAM" id="Phobius"/>
    </source>
</evidence>
<gene>
    <name evidence="3" type="ORF">OG849_03300</name>
</gene>
<evidence type="ECO:0000313" key="3">
    <source>
        <dbReference type="EMBL" id="WSB06320.1"/>
    </source>
</evidence>
<keyword evidence="2" id="KW-0812">Transmembrane</keyword>
<keyword evidence="4" id="KW-1185">Reference proteome</keyword>
<reference evidence="3 4" key="1">
    <citation type="submission" date="2022-10" db="EMBL/GenBank/DDBJ databases">
        <title>The complete genomes of actinobacterial strains from the NBC collection.</title>
        <authorList>
            <person name="Joergensen T.S."/>
            <person name="Alvarez Arevalo M."/>
            <person name="Sterndorff E.B."/>
            <person name="Faurdal D."/>
            <person name="Vuksanovic O."/>
            <person name="Mourched A.-S."/>
            <person name="Charusanti P."/>
            <person name="Shaw S."/>
            <person name="Blin K."/>
            <person name="Weber T."/>
        </authorList>
    </citation>
    <scope>NUCLEOTIDE SEQUENCE [LARGE SCALE GENOMIC DNA]</scope>
    <source>
        <strain evidence="3 4">NBC 01792</strain>
    </source>
</reference>
<dbReference type="RefSeq" id="WP_326707046.1">
    <property type="nucleotide sequence ID" value="NZ_CP109083.1"/>
</dbReference>
<evidence type="ECO:0000256" key="1">
    <source>
        <dbReference type="SAM" id="MobiDB-lite"/>
    </source>
</evidence>
<feature type="transmembrane region" description="Helical" evidence="2">
    <location>
        <begin position="66"/>
        <end position="85"/>
    </location>
</feature>
<feature type="transmembrane region" description="Helical" evidence="2">
    <location>
        <begin position="139"/>
        <end position="162"/>
    </location>
</feature>
<name>A0ABZ1EQC8_9ACTN</name>
<proteinExistence type="predicted"/>
<feature type="transmembrane region" description="Helical" evidence="2">
    <location>
        <begin position="97"/>
        <end position="119"/>
    </location>
</feature>
<sequence>MRGRAAQALRSRPDSSKAPGMPPLRASRPASPAAGMARGLRAGSLAVLCVSLPLAAHLLARCQAPVWAVVAAVAVVAVPAAVVLTRRRLSDTQGVGVLAVSQLAYHLAYALPGVCRAVGAGGVPVWTEHAASTHVPSGVLLSGQLVVLLVAARALGLTELLLGRGRPLPAAVGRLLAFLWPSACEPRVHGPRGRHRGRTRRLRSAALARLRSGRAPPLGPPLVRSMPAGGPCLP</sequence>